<dbReference type="PANTHER" id="PTHR11655">
    <property type="entry name" value="60S/50S RIBOSOMAL PROTEIN L6/L9"/>
    <property type="match status" value="1"/>
</dbReference>
<evidence type="ECO:0000259" key="5">
    <source>
        <dbReference type="Pfam" id="PF00347"/>
    </source>
</evidence>
<dbReference type="GeneID" id="29074242"/>
<organism evidence="6">
    <name type="scientific">Hildenbrandia rivularis</name>
    <dbReference type="NCBI Taxonomy" id="135206"/>
    <lineage>
        <taxon>Eukaryota</taxon>
        <taxon>Rhodophyta</taxon>
        <taxon>Florideophyceae</taxon>
        <taxon>Hildenbrandiophycidae</taxon>
        <taxon>Hildenbrandiales</taxon>
        <taxon>Hildenbrandiaceae</taxon>
        <taxon>Hildenbrandia</taxon>
    </lineage>
</organism>
<geneLocation type="plastid" evidence="6"/>
<dbReference type="InterPro" id="IPR000702">
    <property type="entry name" value="Ribosomal_uL6-like"/>
</dbReference>
<keyword evidence="6" id="KW-0934">Plastid</keyword>
<evidence type="ECO:0000256" key="1">
    <source>
        <dbReference type="ARBA" id="ARBA00009356"/>
    </source>
</evidence>
<dbReference type="PIRSF" id="PIRSF002162">
    <property type="entry name" value="Ribosomal_L6"/>
    <property type="match status" value="1"/>
</dbReference>
<protein>
    <submittedName>
        <fullName evidence="6">Ribosomal protein L6</fullName>
    </submittedName>
</protein>
<comment type="similarity">
    <text evidence="1 4">Belongs to the universal ribosomal protein uL6 family.</text>
</comment>
<name>A0A1C9CFQ7_9FLOR</name>
<feature type="domain" description="Large ribosomal subunit protein uL6 alpha-beta" evidence="5">
    <location>
        <begin position="91"/>
        <end position="164"/>
    </location>
</feature>
<feature type="domain" description="Large ribosomal subunit protein uL6 alpha-beta" evidence="5">
    <location>
        <begin position="19"/>
        <end position="81"/>
    </location>
</feature>
<gene>
    <name evidence="6" type="primary">rpl6</name>
    <name evidence="6" type="ORF">Hrvl_170</name>
</gene>
<dbReference type="GO" id="GO:0002181">
    <property type="term" value="P:cytoplasmic translation"/>
    <property type="evidence" value="ECO:0007669"/>
    <property type="project" value="TreeGrafter"/>
</dbReference>
<proteinExistence type="inferred from homology"/>
<sequence>MSRIGKQPIVILDNIGVCLEKKTLTINGPKGKLQLTIPNIIHININNKHITLHKLNQNKKTQQMYGLYRTLINNMIIGTYQGFSKHLLLQGVGYRAEINENKLILNVGYSHTVTIIPPVSVNINTVDNTHLIVSGADKALVGQVAAKIRAVRPPEPYKGKGIRYQQELIKQKGGKTGR</sequence>
<dbReference type="GO" id="GO:0019843">
    <property type="term" value="F:rRNA binding"/>
    <property type="evidence" value="ECO:0007669"/>
    <property type="project" value="InterPro"/>
</dbReference>
<keyword evidence="3 4" id="KW-0687">Ribonucleoprotein</keyword>
<dbReference type="EMBL" id="KX284723">
    <property type="protein sequence ID" value="AOM67230.1"/>
    <property type="molecule type" value="Genomic_DNA"/>
</dbReference>
<evidence type="ECO:0000313" key="6">
    <source>
        <dbReference type="EMBL" id="AOM67230.1"/>
    </source>
</evidence>
<dbReference type="PRINTS" id="PR00059">
    <property type="entry name" value="RIBOSOMALL6"/>
</dbReference>
<dbReference type="InterPro" id="IPR036789">
    <property type="entry name" value="Ribosomal_uL6-like_a/b-dom_sf"/>
</dbReference>
<dbReference type="InterPro" id="IPR019906">
    <property type="entry name" value="Ribosomal_uL6_bac-type"/>
</dbReference>
<dbReference type="RefSeq" id="YP_009297686.1">
    <property type="nucleotide sequence ID" value="NC_031177.1"/>
</dbReference>
<dbReference type="Pfam" id="PF00347">
    <property type="entry name" value="Ribosomal_L6"/>
    <property type="match status" value="2"/>
</dbReference>
<dbReference type="InterPro" id="IPR002358">
    <property type="entry name" value="Ribosomal_uL6_CS"/>
</dbReference>
<dbReference type="InterPro" id="IPR020040">
    <property type="entry name" value="Ribosomal_uL6_a/b-dom"/>
</dbReference>
<evidence type="ECO:0000256" key="3">
    <source>
        <dbReference type="ARBA" id="ARBA00023274"/>
    </source>
</evidence>
<dbReference type="FunFam" id="3.90.930.12:FF:000001">
    <property type="entry name" value="50S ribosomal protein L6"/>
    <property type="match status" value="1"/>
</dbReference>
<dbReference type="PROSITE" id="PS00525">
    <property type="entry name" value="RIBOSOMAL_L6_1"/>
    <property type="match status" value="1"/>
</dbReference>
<dbReference type="GO" id="GO:0022625">
    <property type="term" value="C:cytosolic large ribosomal subunit"/>
    <property type="evidence" value="ECO:0007669"/>
    <property type="project" value="TreeGrafter"/>
</dbReference>
<reference evidence="6" key="1">
    <citation type="journal article" date="2016" name="BMC Biol.">
        <title>Parallel evolution of highly conserved plastid genome architecture in red seaweeds and seed plants.</title>
        <authorList>
            <person name="Lee J."/>
            <person name="Cho C.H."/>
            <person name="Park S.I."/>
            <person name="Choi J.W."/>
            <person name="Song H.S."/>
            <person name="West J.A."/>
            <person name="Bhattacharya D."/>
            <person name="Yoon H.S."/>
        </authorList>
    </citation>
    <scope>NUCLEOTIDE SEQUENCE</scope>
</reference>
<evidence type="ECO:0000256" key="2">
    <source>
        <dbReference type="ARBA" id="ARBA00022980"/>
    </source>
</evidence>
<dbReference type="NCBIfam" id="TIGR03654">
    <property type="entry name" value="L6_bact"/>
    <property type="match status" value="1"/>
</dbReference>
<dbReference type="AlphaFoldDB" id="A0A1C9CFQ7"/>
<evidence type="ECO:0000256" key="4">
    <source>
        <dbReference type="RuleBase" id="RU003869"/>
    </source>
</evidence>
<dbReference type="PANTHER" id="PTHR11655:SF14">
    <property type="entry name" value="LARGE RIBOSOMAL SUBUNIT PROTEIN UL6M"/>
    <property type="match status" value="1"/>
</dbReference>
<accession>A0A1C9CFQ7</accession>
<dbReference type="Gene3D" id="3.90.930.12">
    <property type="entry name" value="Ribosomal protein L6, alpha-beta domain"/>
    <property type="match status" value="2"/>
</dbReference>
<keyword evidence="2 4" id="KW-0689">Ribosomal protein</keyword>
<dbReference type="GO" id="GO:0003735">
    <property type="term" value="F:structural constituent of ribosome"/>
    <property type="evidence" value="ECO:0007669"/>
    <property type="project" value="InterPro"/>
</dbReference>
<dbReference type="SUPFAM" id="SSF56053">
    <property type="entry name" value="Ribosomal protein L6"/>
    <property type="match status" value="2"/>
</dbReference>